<dbReference type="PANTHER" id="PTHR46481:SF7">
    <property type="entry name" value="ZINC FINGER BED DOMAIN-CONTAINING PROTEIN RICESLEEPER 2-LIKE"/>
    <property type="match status" value="1"/>
</dbReference>
<organism evidence="5 6">
    <name type="scientific">Panicum virgatum</name>
    <name type="common">Blackwell switchgrass</name>
    <dbReference type="NCBI Taxonomy" id="38727"/>
    <lineage>
        <taxon>Eukaryota</taxon>
        <taxon>Viridiplantae</taxon>
        <taxon>Streptophyta</taxon>
        <taxon>Embryophyta</taxon>
        <taxon>Tracheophyta</taxon>
        <taxon>Spermatophyta</taxon>
        <taxon>Magnoliopsida</taxon>
        <taxon>Liliopsida</taxon>
        <taxon>Poales</taxon>
        <taxon>Poaceae</taxon>
        <taxon>PACMAD clade</taxon>
        <taxon>Panicoideae</taxon>
        <taxon>Panicodae</taxon>
        <taxon>Paniceae</taxon>
        <taxon>Panicinae</taxon>
        <taxon>Panicum</taxon>
        <taxon>Panicum sect. Hiantes</taxon>
    </lineage>
</organism>
<evidence type="ECO:0000259" key="3">
    <source>
        <dbReference type="Pfam" id="PF05699"/>
    </source>
</evidence>
<dbReference type="GO" id="GO:0003677">
    <property type="term" value="F:DNA binding"/>
    <property type="evidence" value="ECO:0007669"/>
    <property type="project" value="UniProtKB-KW"/>
</dbReference>
<accession>A0A8T0MS36</accession>
<dbReference type="InterPro" id="IPR025525">
    <property type="entry name" value="hAT-like_transposase_RNase-H"/>
</dbReference>
<evidence type="ECO:0000313" key="5">
    <source>
        <dbReference type="EMBL" id="KAG2539835.1"/>
    </source>
</evidence>
<proteinExistence type="predicted"/>
<sequence>MPETEDNIETETQSMNTEFRHDNSIVPMEIQDSQPSQSNGQAANQEVIDLENDTGKEKERKQMAPRSNVWNHFNKIKGDKGFLKFAQCKYCTRKMKAESKGHGEGITTWRFDQDALRAAFAEMVVEDEEPFSMGERSGFRKFMSKACPRFQLPSRRTCTRDIVRLYFQERAKLKKFFKDSCQRISLTTDGWTSQQQDSYMTVTASFIDDNWQLHKKVISFFKVKGHKGEDIGKNLLRCLTEWGLDKVMTVTVDNANANDNGVAFLRRQLQGTNIVGGKYLHMRCAAHIINLIVQDGLKEVDLSVKRVRAAIKWIKNGTSRLVKFREIAEEEKVDSKAFLKLDVPTRWNYTYLMLKSAITYEKVFTRLVEDDYSFVIDLSEEREGPGHPDESDWDRAKKMAEFLEHFHDLTVRVSSSLHVTSNTLFQEIGEVHLLIQAWMNSTNNLQVSMGKRMKDKFDKYWGVWHTNKEQEQEAESERDSERRGRGKGKAKENINLLIFIAAVLDPRYKLSLYTKLTVEEIFGEERGQLVWAAIKSCLRELFDEYRQIHAPSEVQTEVNNPNQSSGARQGMLAEKIAKRMRMESGSTNTAKSELEKYLSEDTEERNKKIDILVWWRDNAPRLPVLAHLARDVLAIPISTVASESAFSTSGRILDDFRTSLTPFMVEALICAQDWLRRGTPIDIQENMEELEMMEKELIEEFGNHKAQNIGKGKGKEKEASTEKTQATPTGSNSKSISKPGSSTS</sequence>
<evidence type="ECO:0008006" key="7">
    <source>
        <dbReference type="Google" id="ProtNLM"/>
    </source>
</evidence>
<evidence type="ECO:0000259" key="4">
    <source>
        <dbReference type="Pfam" id="PF14372"/>
    </source>
</evidence>
<comment type="caution">
    <text evidence="5">The sequence shown here is derived from an EMBL/GenBank/DDBJ whole genome shotgun (WGS) entry which is preliminary data.</text>
</comment>
<evidence type="ECO:0000256" key="2">
    <source>
        <dbReference type="SAM" id="MobiDB-lite"/>
    </source>
</evidence>
<dbReference type="GO" id="GO:0046983">
    <property type="term" value="F:protein dimerization activity"/>
    <property type="evidence" value="ECO:0007669"/>
    <property type="project" value="InterPro"/>
</dbReference>
<dbReference type="AlphaFoldDB" id="A0A8T0MS36"/>
<name>A0A8T0MS36_PANVG</name>
<feature type="compositionally biased region" description="Low complexity" evidence="2">
    <location>
        <begin position="730"/>
        <end position="744"/>
    </location>
</feature>
<protein>
    <recommendedName>
        <fullName evidence="7">Transposase</fullName>
    </recommendedName>
</protein>
<gene>
    <name evidence="5" type="ORF">PVAP13_9NG498370</name>
</gene>
<keyword evidence="1" id="KW-0238">DNA-binding</keyword>
<feature type="domain" description="HAT C-terminal dimerisation" evidence="3">
    <location>
        <begin position="593"/>
        <end position="675"/>
    </location>
</feature>
<dbReference type="EMBL" id="CM029054">
    <property type="protein sequence ID" value="KAG2539835.1"/>
    <property type="molecule type" value="Genomic_DNA"/>
</dbReference>
<dbReference type="Proteomes" id="UP000823388">
    <property type="component" value="Chromosome 9N"/>
</dbReference>
<feature type="region of interest" description="Disordered" evidence="2">
    <location>
        <begin position="1"/>
        <end position="46"/>
    </location>
</feature>
<evidence type="ECO:0000256" key="1">
    <source>
        <dbReference type="ARBA" id="ARBA00023125"/>
    </source>
</evidence>
<dbReference type="SUPFAM" id="SSF53098">
    <property type="entry name" value="Ribonuclease H-like"/>
    <property type="match status" value="1"/>
</dbReference>
<dbReference type="Pfam" id="PF14372">
    <property type="entry name" value="hAT-like_RNase-H"/>
    <property type="match status" value="2"/>
</dbReference>
<dbReference type="InterPro" id="IPR012337">
    <property type="entry name" value="RNaseH-like_sf"/>
</dbReference>
<feature type="domain" description="hAT-like transposase RNase-H fold" evidence="4">
    <location>
        <begin position="414"/>
        <end position="462"/>
    </location>
</feature>
<feature type="compositionally biased region" description="Basic and acidic residues" evidence="2">
    <location>
        <begin position="468"/>
        <end position="483"/>
    </location>
</feature>
<dbReference type="Pfam" id="PF05699">
    <property type="entry name" value="Dimer_Tnp_hAT"/>
    <property type="match status" value="1"/>
</dbReference>
<feature type="domain" description="hAT-like transposase RNase-H fold" evidence="4">
    <location>
        <begin position="492"/>
        <end position="545"/>
    </location>
</feature>
<feature type="region of interest" description="Disordered" evidence="2">
    <location>
        <begin position="468"/>
        <end position="487"/>
    </location>
</feature>
<feature type="region of interest" description="Disordered" evidence="2">
    <location>
        <begin position="701"/>
        <end position="744"/>
    </location>
</feature>
<dbReference type="InterPro" id="IPR008906">
    <property type="entry name" value="HATC_C_dom"/>
</dbReference>
<reference evidence="5" key="1">
    <citation type="submission" date="2020-05" db="EMBL/GenBank/DDBJ databases">
        <title>WGS assembly of Panicum virgatum.</title>
        <authorList>
            <person name="Lovell J.T."/>
            <person name="Jenkins J."/>
            <person name="Shu S."/>
            <person name="Juenger T.E."/>
            <person name="Schmutz J."/>
        </authorList>
    </citation>
    <scope>NUCLEOTIDE SEQUENCE</scope>
    <source>
        <strain evidence="5">AP13</strain>
    </source>
</reference>
<feature type="compositionally biased region" description="Polar residues" evidence="2">
    <location>
        <begin position="31"/>
        <end position="44"/>
    </location>
</feature>
<keyword evidence="6" id="KW-1185">Reference proteome</keyword>
<evidence type="ECO:0000313" key="6">
    <source>
        <dbReference type="Proteomes" id="UP000823388"/>
    </source>
</evidence>
<dbReference type="SUPFAM" id="SSF140996">
    <property type="entry name" value="Hermes dimerisation domain"/>
    <property type="match status" value="1"/>
</dbReference>
<dbReference type="InterPro" id="IPR052035">
    <property type="entry name" value="ZnF_BED_domain_contain"/>
</dbReference>
<dbReference type="PANTHER" id="PTHR46481">
    <property type="entry name" value="ZINC FINGER BED DOMAIN-CONTAINING PROTEIN 4"/>
    <property type="match status" value="1"/>
</dbReference>